<comment type="caution">
    <text evidence="4">The sequence shown here is derived from an EMBL/GenBank/DDBJ whole genome shotgun (WGS) entry which is preliminary data.</text>
</comment>
<name>A0ABN7Q484_9BURK</name>
<dbReference type="Gene3D" id="1.10.540.10">
    <property type="entry name" value="Acyl-CoA dehydrogenase/oxidase, N-terminal domain"/>
    <property type="match status" value="1"/>
</dbReference>
<dbReference type="Pfam" id="PF08028">
    <property type="entry name" value="Acyl-CoA_dh_2"/>
    <property type="match status" value="1"/>
</dbReference>
<feature type="domain" description="Acyl-CoA dehydrogenase/oxidase N-terminal" evidence="2">
    <location>
        <begin position="37"/>
        <end position="107"/>
    </location>
</feature>
<gene>
    <name evidence="4" type="primary">hsaA_2</name>
    <name evidence="4" type="ORF">LMG26411_05306</name>
</gene>
<dbReference type="InterPro" id="IPR046373">
    <property type="entry name" value="Acyl-CoA_Oxase/DH_mid-dom_sf"/>
</dbReference>
<keyword evidence="4" id="KW-0503">Monooxygenase</keyword>
<evidence type="ECO:0000313" key="5">
    <source>
        <dbReference type="Proteomes" id="UP000672657"/>
    </source>
</evidence>
<feature type="domain" description="Acyl-CoA dehydrogenase C-terminal" evidence="3">
    <location>
        <begin position="244"/>
        <end position="374"/>
    </location>
</feature>
<organism evidence="4 5">
    <name type="scientific">Cupriavidus numazuensis</name>
    <dbReference type="NCBI Taxonomy" id="221992"/>
    <lineage>
        <taxon>Bacteria</taxon>
        <taxon>Pseudomonadati</taxon>
        <taxon>Pseudomonadota</taxon>
        <taxon>Betaproteobacteria</taxon>
        <taxon>Burkholderiales</taxon>
        <taxon>Burkholderiaceae</taxon>
        <taxon>Cupriavidus</taxon>
    </lineage>
</organism>
<keyword evidence="1 4" id="KW-0560">Oxidoreductase</keyword>
<dbReference type="PIRSF" id="PIRSF016578">
    <property type="entry name" value="HsaA"/>
    <property type="match status" value="1"/>
</dbReference>
<dbReference type="Gene3D" id="1.20.140.10">
    <property type="entry name" value="Butyryl-CoA Dehydrogenase, subunit A, domain 3"/>
    <property type="match status" value="1"/>
</dbReference>
<dbReference type="InterPro" id="IPR013107">
    <property type="entry name" value="Acyl-CoA_DH_C"/>
</dbReference>
<dbReference type="Pfam" id="PF02771">
    <property type="entry name" value="Acyl-CoA_dh_N"/>
    <property type="match status" value="1"/>
</dbReference>
<dbReference type="SUPFAM" id="SSF47203">
    <property type="entry name" value="Acyl-CoA dehydrogenase C-terminal domain-like"/>
    <property type="match status" value="1"/>
</dbReference>
<evidence type="ECO:0000313" key="4">
    <source>
        <dbReference type="EMBL" id="CAG2156586.1"/>
    </source>
</evidence>
<dbReference type="PANTHER" id="PTHR43884">
    <property type="entry name" value="ACYL-COA DEHYDROGENASE"/>
    <property type="match status" value="1"/>
</dbReference>
<dbReference type="SUPFAM" id="SSF56645">
    <property type="entry name" value="Acyl-CoA dehydrogenase NM domain-like"/>
    <property type="match status" value="1"/>
</dbReference>
<protein>
    <submittedName>
        <fullName evidence="4">Flavin-dependent monooxygenase, oxygenase subunit HsaA</fullName>
        <ecNumber evidence="4">1.14.14.12</ecNumber>
    </submittedName>
</protein>
<sequence>MLHSAVSESLLNPFPGIAMPQAADTESRQAQLDRLLAEIRARREEFDVKRHVPRDMVAQLKQLGVYRAATPRCFGGDACAPADFLRLIETISEADGSAGWVASFGSAALYLAALPRDTLARLYANGPDIVFAGGLFPIQPAEKIDGGYRVNGLWKFASGCKGADILGVGIGAGDGGKPRTAVLRPEDVEIVENWEVIGLRGTGSHDLRVSDVFVADEWTFVRGGAPTIDEPLYRYPSIAYAAQVLAVVNLGVARAALDEVSHMAGGRTGITGAPKMADRAYLRIAVAKAEAELRSARAFFYEATESAWDTILKGDRLTAEQTSLLRLSAVQATRAGANATQSAYLLAGTAAIYDGHPLQRYLRDAMVVTQHAFLGEGLYDAAGAVSLGVPPMPGYI</sequence>
<dbReference type="GO" id="GO:0036383">
    <property type="term" value="F:3-hydroxy-9,10-secoandrosta-1,3,5(10)-triene-9,17-dione monooxygenase activity"/>
    <property type="evidence" value="ECO:0007669"/>
    <property type="project" value="UniProtKB-EC"/>
</dbReference>
<proteinExistence type="predicted"/>
<dbReference type="Gene3D" id="2.40.110.10">
    <property type="entry name" value="Butyryl-CoA Dehydrogenase, subunit A, domain 2"/>
    <property type="match status" value="1"/>
</dbReference>
<evidence type="ECO:0000259" key="3">
    <source>
        <dbReference type="Pfam" id="PF08028"/>
    </source>
</evidence>
<evidence type="ECO:0000259" key="2">
    <source>
        <dbReference type="Pfam" id="PF02771"/>
    </source>
</evidence>
<evidence type="ECO:0000256" key="1">
    <source>
        <dbReference type="ARBA" id="ARBA00023002"/>
    </source>
</evidence>
<dbReference type="InterPro" id="IPR009100">
    <property type="entry name" value="AcylCoA_DH/oxidase_NM_dom_sf"/>
</dbReference>
<dbReference type="InterPro" id="IPR013786">
    <property type="entry name" value="AcylCoA_DH/ox_N"/>
</dbReference>
<dbReference type="EC" id="1.14.14.12" evidence="4"/>
<dbReference type="PANTHER" id="PTHR43884:SF12">
    <property type="entry name" value="ISOVALERYL-COA DEHYDROGENASE, MITOCHONDRIAL-RELATED"/>
    <property type="match status" value="1"/>
</dbReference>
<reference evidence="4 5" key="1">
    <citation type="submission" date="2021-03" db="EMBL/GenBank/DDBJ databases">
        <authorList>
            <person name="Peeters C."/>
        </authorList>
    </citation>
    <scope>NUCLEOTIDE SEQUENCE [LARGE SCALE GENOMIC DNA]</scope>
    <source>
        <strain evidence="4 5">LMG 26411</strain>
    </source>
</reference>
<accession>A0ABN7Q484</accession>
<dbReference type="InterPro" id="IPR036250">
    <property type="entry name" value="AcylCo_DH-like_C"/>
</dbReference>
<dbReference type="Proteomes" id="UP000672657">
    <property type="component" value="Unassembled WGS sequence"/>
</dbReference>
<dbReference type="EMBL" id="CAJPVI010000037">
    <property type="protein sequence ID" value="CAG2156586.1"/>
    <property type="molecule type" value="Genomic_DNA"/>
</dbReference>
<dbReference type="InterPro" id="IPR037069">
    <property type="entry name" value="AcylCoA_DH/ox_N_sf"/>
</dbReference>
<keyword evidence="5" id="KW-1185">Reference proteome</keyword>